<gene>
    <name evidence="1" type="ORF">F5148DRAFT_1350100</name>
</gene>
<protein>
    <submittedName>
        <fullName evidence="1">Uncharacterized protein</fullName>
    </submittedName>
</protein>
<evidence type="ECO:0000313" key="1">
    <source>
        <dbReference type="EMBL" id="KAI9509003.1"/>
    </source>
</evidence>
<dbReference type="Proteomes" id="UP001207468">
    <property type="component" value="Unassembled WGS sequence"/>
</dbReference>
<sequence length="309" mass="33937">MSKTPLGAASHLNYQTIFNDALESYKEKTGKDLTLDPLFRKLKACHSPGDIIAILREQGPGPSQPRGSGNKWTNWLNPTVNVLSAFSATVAGGVGMVYPPAWLVFTGIGVLLSAATVAFASQDALADLFGRIETVFRRLEIYLEIPLGAGMKDVMVKIMTESSAKTFVKKLVGRTDIDDALKRLEKLALEEAGTAAAESLRVIHGVGNQVMGVDDKVHGMRATLKVVDDRVRRVEGMLQGLEGMLQDVDERVRDIGVVNDFAWVQKQRSGRQGQEAGGAPHTKKSPGQDKGCLRNTKRHYQCQRTRHWW</sequence>
<evidence type="ECO:0000313" key="2">
    <source>
        <dbReference type="Proteomes" id="UP001207468"/>
    </source>
</evidence>
<accession>A0ACC0UBK8</accession>
<reference evidence="1" key="1">
    <citation type="submission" date="2021-03" db="EMBL/GenBank/DDBJ databases">
        <title>Evolutionary priming and transition to the ectomycorrhizal habit in an iconic lineage of mushroom-forming fungi: is preadaptation a requirement?</title>
        <authorList>
            <consortium name="DOE Joint Genome Institute"/>
            <person name="Looney B.P."/>
            <person name="Miyauchi S."/>
            <person name="Morin E."/>
            <person name="Drula E."/>
            <person name="Courty P.E."/>
            <person name="Chicoki N."/>
            <person name="Fauchery L."/>
            <person name="Kohler A."/>
            <person name="Kuo A."/>
            <person name="LaButti K."/>
            <person name="Pangilinan J."/>
            <person name="Lipzen A."/>
            <person name="Riley R."/>
            <person name="Andreopoulos W."/>
            <person name="He G."/>
            <person name="Johnson J."/>
            <person name="Barry K.W."/>
            <person name="Grigoriev I.V."/>
            <person name="Nagy L."/>
            <person name="Hibbett D."/>
            <person name="Henrissat B."/>
            <person name="Matheny P.B."/>
            <person name="Labbe J."/>
            <person name="Martin A.F."/>
        </authorList>
    </citation>
    <scope>NUCLEOTIDE SEQUENCE</scope>
    <source>
        <strain evidence="1">BPL698</strain>
    </source>
</reference>
<organism evidence="1 2">
    <name type="scientific">Russula earlei</name>
    <dbReference type="NCBI Taxonomy" id="71964"/>
    <lineage>
        <taxon>Eukaryota</taxon>
        <taxon>Fungi</taxon>
        <taxon>Dikarya</taxon>
        <taxon>Basidiomycota</taxon>
        <taxon>Agaricomycotina</taxon>
        <taxon>Agaricomycetes</taxon>
        <taxon>Russulales</taxon>
        <taxon>Russulaceae</taxon>
        <taxon>Russula</taxon>
    </lineage>
</organism>
<name>A0ACC0UBK8_9AGAM</name>
<proteinExistence type="predicted"/>
<keyword evidence="2" id="KW-1185">Reference proteome</keyword>
<comment type="caution">
    <text evidence="1">The sequence shown here is derived from an EMBL/GenBank/DDBJ whole genome shotgun (WGS) entry which is preliminary data.</text>
</comment>
<dbReference type="EMBL" id="JAGFNK010000074">
    <property type="protein sequence ID" value="KAI9509003.1"/>
    <property type="molecule type" value="Genomic_DNA"/>
</dbReference>